<dbReference type="Proteomes" id="UP000008063">
    <property type="component" value="Unassembled WGS sequence"/>
</dbReference>
<name>F8Q540_SERL3</name>
<dbReference type="AlphaFoldDB" id="F8Q540"/>
<keyword evidence="2" id="KW-1185">Reference proteome</keyword>
<gene>
    <name evidence="1" type="ORF">SERLA73DRAFT_140338</name>
</gene>
<proteinExistence type="predicted"/>
<sequence>GIEGRDRIVERQVAKGMEVFLLLPERMAVADGRRAETSLEGSVGGVGTGRGIVGMMMIASRVEVS</sequence>
<dbReference type="EMBL" id="GL945483">
    <property type="protein sequence ID" value="EGN96667.1"/>
    <property type="molecule type" value="Genomic_DNA"/>
</dbReference>
<accession>F8Q540</accession>
<dbReference type="HOGENOM" id="CLU_2856079_0_0_1"/>
<evidence type="ECO:0000313" key="2">
    <source>
        <dbReference type="Proteomes" id="UP000008063"/>
    </source>
</evidence>
<organism evidence="2">
    <name type="scientific">Serpula lacrymans var. lacrymans (strain S7.3)</name>
    <name type="common">Dry rot fungus</name>
    <dbReference type="NCBI Taxonomy" id="936435"/>
    <lineage>
        <taxon>Eukaryota</taxon>
        <taxon>Fungi</taxon>
        <taxon>Dikarya</taxon>
        <taxon>Basidiomycota</taxon>
        <taxon>Agaricomycotina</taxon>
        <taxon>Agaricomycetes</taxon>
        <taxon>Agaricomycetidae</taxon>
        <taxon>Boletales</taxon>
        <taxon>Coniophorineae</taxon>
        <taxon>Serpulaceae</taxon>
        <taxon>Serpula</taxon>
    </lineage>
</organism>
<protein>
    <submittedName>
        <fullName evidence="1">Uncharacterized protein</fullName>
    </submittedName>
</protein>
<dbReference type="InParanoid" id="F8Q540"/>
<evidence type="ECO:0000313" key="1">
    <source>
        <dbReference type="EMBL" id="EGN96667.1"/>
    </source>
</evidence>
<reference evidence="2" key="1">
    <citation type="journal article" date="2011" name="Science">
        <title>The plant cell wall-decomposing machinery underlies the functional diversity of forest fungi.</title>
        <authorList>
            <person name="Eastwood D.C."/>
            <person name="Floudas D."/>
            <person name="Binder M."/>
            <person name="Majcherczyk A."/>
            <person name="Schneider P."/>
            <person name="Aerts A."/>
            <person name="Asiegbu F.O."/>
            <person name="Baker S.E."/>
            <person name="Barry K."/>
            <person name="Bendiksby M."/>
            <person name="Blumentritt M."/>
            <person name="Coutinho P.M."/>
            <person name="Cullen D."/>
            <person name="de Vries R.P."/>
            <person name="Gathman A."/>
            <person name="Goodell B."/>
            <person name="Henrissat B."/>
            <person name="Ihrmark K."/>
            <person name="Kauserud H."/>
            <person name="Kohler A."/>
            <person name="LaButti K."/>
            <person name="Lapidus A."/>
            <person name="Lavin J.L."/>
            <person name="Lee Y.-H."/>
            <person name="Lindquist E."/>
            <person name="Lilly W."/>
            <person name="Lucas S."/>
            <person name="Morin E."/>
            <person name="Murat C."/>
            <person name="Oguiza J.A."/>
            <person name="Park J."/>
            <person name="Pisabarro A.G."/>
            <person name="Riley R."/>
            <person name="Rosling A."/>
            <person name="Salamov A."/>
            <person name="Schmidt O."/>
            <person name="Schmutz J."/>
            <person name="Skrede I."/>
            <person name="Stenlid J."/>
            <person name="Wiebenga A."/>
            <person name="Xie X."/>
            <person name="Kuees U."/>
            <person name="Hibbett D.S."/>
            <person name="Hoffmeister D."/>
            <person name="Hoegberg N."/>
            <person name="Martin F."/>
            <person name="Grigoriev I.V."/>
            <person name="Watkinson S.C."/>
        </authorList>
    </citation>
    <scope>NUCLEOTIDE SEQUENCE [LARGE SCALE GENOMIC DNA]</scope>
    <source>
        <strain evidence="2">strain S7.3</strain>
    </source>
</reference>
<feature type="non-terminal residue" evidence="1">
    <location>
        <position position="1"/>
    </location>
</feature>